<gene>
    <name evidence="1" type="ORF">METZ01_LOCUS348793</name>
</gene>
<accession>A0A382RDZ7</accession>
<organism evidence="1">
    <name type="scientific">marine metagenome</name>
    <dbReference type="NCBI Taxonomy" id="408172"/>
    <lineage>
        <taxon>unclassified sequences</taxon>
        <taxon>metagenomes</taxon>
        <taxon>ecological metagenomes</taxon>
    </lineage>
</organism>
<dbReference type="EMBL" id="UINC01121057">
    <property type="protein sequence ID" value="SVC95939.1"/>
    <property type="molecule type" value="Genomic_DNA"/>
</dbReference>
<feature type="non-terminal residue" evidence="1">
    <location>
        <position position="322"/>
    </location>
</feature>
<proteinExistence type="predicted"/>
<feature type="non-terminal residue" evidence="1">
    <location>
        <position position="1"/>
    </location>
</feature>
<name>A0A382RDZ7_9ZZZZ</name>
<dbReference type="AlphaFoldDB" id="A0A382RDZ7"/>
<sequence>QFKASPKTSPVNRLYQSRSYDIVRQGLNKETSAKFTKAINAGLVSGVDEGVSSISTDLGIPGAKLDKTTKDNFLKTVRPAIRGDFFENVLLSLKNKGKFGAAENPNRPFDFPTGVAGVLGDNFSNLPTQYIDAKSSYEAASTANLKGKIVRELKGDLIRAGILSLHAKRLKGREFSSESLKKELGIKGALLQGRGKSAGLSASALEQAGELGVGLERTSRGRFKVLASGVPSGTDTVPALLTPGEFVINQKSAKRIGYGNLKRMNAKGYAKGGAVQEFQGGGGVGFGGGALGAAAALSLAQTVTKADSAFGKLLSNLSSLAI</sequence>
<protein>
    <submittedName>
        <fullName evidence="1">Uncharacterized protein</fullName>
    </submittedName>
</protein>
<evidence type="ECO:0000313" key="1">
    <source>
        <dbReference type="EMBL" id="SVC95939.1"/>
    </source>
</evidence>
<reference evidence="1" key="1">
    <citation type="submission" date="2018-05" db="EMBL/GenBank/DDBJ databases">
        <authorList>
            <person name="Lanie J.A."/>
            <person name="Ng W.-L."/>
            <person name="Kazmierczak K.M."/>
            <person name="Andrzejewski T.M."/>
            <person name="Davidsen T.M."/>
            <person name="Wayne K.J."/>
            <person name="Tettelin H."/>
            <person name="Glass J.I."/>
            <person name="Rusch D."/>
            <person name="Podicherti R."/>
            <person name="Tsui H.-C.T."/>
            <person name="Winkler M.E."/>
        </authorList>
    </citation>
    <scope>NUCLEOTIDE SEQUENCE</scope>
</reference>